<dbReference type="PRINTS" id="PR00344">
    <property type="entry name" value="BCTRLSENSOR"/>
</dbReference>
<evidence type="ECO:0000256" key="7">
    <source>
        <dbReference type="ARBA" id="ARBA00022777"/>
    </source>
</evidence>
<comment type="subcellular location">
    <subcellularLocation>
        <location evidence="2">Cell membrane</location>
        <topology evidence="2">Multi-pass membrane protein</topology>
    </subcellularLocation>
</comment>
<dbReference type="InterPro" id="IPR003594">
    <property type="entry name" value="HATPase_dom"/>
</dbReference>
<keyword evidence="7 14" id="KW-0418">Kinase</keyword>
<evidence type="ECO:0000256" key="3">
    <source>
        <dbReference type="ARBA" id="ARBA00012438"/>
    </source>
</evidence>
<name>A0A5B7WS99_9MICC</name>
<dbReference type="GO" id="GO:0005886">
    <property type="term" value="C:plasma membrane"/>
    <property type="evidence" value="ECO:0007669"/>
    <property type="project" value="UniProtKB-SubCell"/>
</dbReference>
<dbReference type="SUPFAM" id="SSF55874">
    <property type="entry name" value="ATPase domain of HSP90 chaperone/DNA topoisomerase II/histidine kinase"/>
    <property type="match status" value="1"/>
</dbReference>
<dbReference type="InterPro" id="IPR033463">
    <property type="entry name" value="sCache_3"/>
</dbReference>
<evidence type="ECO:0000256" key="9">
    <source>
        <dbReference type="ARBA" id="ARBA00023012"/>
    </source>
</evidence>
<dbReference type="SUPFAM" id="SSF103190">
    <property type="entry name" value="Sensory domain-like"/>
    <property type="match status" value="1"/>
</dbReference>
<feature type="transmembrane region" description="Helical" evidence="12">
    <location>
        <begin position="24"/>
        <end position="49"/>
    </location>
</feature>
<dbReference type="EMBL" id="CP034412">
    <property type="protein sequence ID" value="QCY46712.1"/>
    <property type="molecule type" value="Genomic_DNA"/>
</dbReference>
<reference evidence="14 15" key="1">
    <citation type="submission" date="2018-12" db="EMBL/GenBank/DDBJ databases">
        <title>Complete Genome Sequence of Glutamicibacter creatinolyticus strain LGCM259,isolated from an abscess of a 12-year-old mare in Italy.</title>
        <authorList>
            <person name="Santos R.G."/>
            <person name="Silva A.L."/>
            <person name="Seyffert N."/>
            <person name="Castro T.L.P."/>
            <person name="Attili A.R."/>
            <person name="Rifici C."/>
            <person name="Mazzullo G."/>
            <person name="Brenig B."/>
            <person name="Venanzi F."/>
            <person name="Azevedo V."/>
        </authorList>
    </citation>
    <scope>NUCLEOTIDE SEQUENCE [LARGE SCALE GENOMIC DNA]</scope>
    <source>
        <strain evidence="14 15">LGCM 259</strain>
    </source>
</reference>
<keyword evidence="10 12" id="KW-0472">Membrane</keyword>
<keyword evidence="7 14" id="KW-0808">Transferase</keyword>
<evidence type="ECO:0000259" key="13">
    <source>
        <dbReference type="PROSITE" id="PS50109"/>
    </source>
</evidence>
<dbReference type="KEGG" id="gcr:GcLGCM259_0960"/>
<dbReference type="SMART" id="SM00387">
    <property type="entry name" value="HATPase_c"/>
    <property type="match status" value="1"/>
</dbReference>
<dbReference type="Pfam" id="PF17203">
    <property type="entry name" value="sCache_3_2"/>
    <property type="match status" value="1"/>
</dbReference>
<keyword evidence="5" id="KW-0597">Phosphoprotein</keyword>
<dbReference type="Gene3D" id="3.30.565.10">
    <property type="entry name" value="Histidine kinase-like ATPase, C-terminal domain"/>
    <property type="match status" value="1"/>
</dbReference>
<evidence type="ECO:0000256" key="1">
    <source>
        <dbReference type="ARBA" id="ARBA00000085"/>
    </source>
</evidence>
<feature type="region of interest" description="Disordered" evidence="11">
    <location>
        <begin position="559"/>
        <end position="579"/>
    </location>
</feature>
<evidence type="ECO:0000256" key="12">
    <source>
        <dbReference type="SAM" id="Phobius"/>
    </source>
</evidence>
<evidence type="ECO:0000313" key="14">
    <source>
        <dbReference type="EMBL" id="QCY46712.1"/>
    </source>
</evidence>
<dbReference type="Gene3D" id="3.30.450.20">
    <property type="entry name" value="PAS domain"/>
    <property type="match status" value="2"/>
</dbReference>
<dbReference type="InterPro" id="IPR029151">
    <property type="entry name" value="Sensor-like_sf"/>
</dbReference>
<keyword evidence="8 12" id="KW-1133">Transmembrane helix</keyword>
<dbReference type="PROSITE" id="PS50109">
    <property type="entry name" value="HIS_KIN"/>
    <property type="match status" value="1"/>
</dbReference>
<proteinExistence type="predicted"/>
<protein>
    <recommendedName>
        <fullName evidence="3">histidine kinase</fullName>
        <ecNumber evidence="3">2.7.13.3</ecNumber>
    </recommendedName>
</protein>
<evidence type="ECO:0000256" key="8">
    <source>
        <dbReference type="ARBA" id="ARBA00022989"/>
    </source>
</evidence>
<evidence type="ECO:0000256" key="2">
    <source>
        <dbReference type="ARBA" id="ARBA00004651"/>
    </source>
</evidence>
<accession>A0A5B7WS99</accession>
<evidence type="ECO:0000256" key="5">
    <source>
        <dbReference type="ARBA" id="ARBA00022553"/>
    </source>
</evidence>
<evidence type="ECO:0000256" key="10">
    <source>
        <dbReference type="ARBA" id="ARBA00023136"/>
    </source>
</evidence>
<dbReference type="PANTHER" id="PTHR43547:SF10">
    <property type="entry name" value="SENSOR HISTIDINE KINASE DCUS"/>
    <property type="match status" value="1"/>
</dbReference>
<keyword evidence="9" id="KW-0902">Two-component regulatory system</keyword>
<dbReference type="PANTHER" id="PTHR43547">
    <property type="entry name" value="TWO-COMPONENT HISTIDINE KINASE"/>
    <property type="match status" value="1"/>
</dbReference>
<sequence length="579" mass="62195">MPAVPGLPRAAGDLRRLNRDAWTFAARIFAVQMLLVLIAVLALAWFGIAHQRTVILQDRRDLVTTVSLSLAGDPFVRSELAGKDPATRLQPFTTSVLEETSTIDFITIMTPEGVRLTHPDPRQLGGTYLGTIPTEARSHVEQFTGTLGPSVRAIAPVNDEQGRTLGWVAVGVTVANLENTYRSQLPKLLGPSAVVLALGAASSWWFSKYIQRATLGFGPHGMRRLYAFYFSALHSVREGLLLMDRTQRVVLYNDEAARLLGLPATPPPDGFGIEQLGVPESLRELLSSARSARDEIHVTASSVVAVSKVSARATQPELLRRRRMLPLRWLATTPFTGVVVTLRDLTEVQEMTGEIQSLKTFATALRAQTHEHANRLHTIATLIENGREQRALDFALADRQGSQALTDLVVGSIDDAYLSSLLVAKAAQAHERGVRLEISASGTVPPDCFKATDLITIVGNLLDNALDVSVGSDAATVWVEVVGLPDELLISVADSGPGIEPEFLKDLMRFGVSTKGGQVPRGLGLALVQQAVLRLGGSITVDNDAGAIFTVTLPLPAAHGATGTAGTETSTEPSTKDEQ</sequence>
<organism evidence="14 15">
    <name type="scientific">Glutamicibacter creatinolyticus</name>
    <dbReference type="NCBI Taxonomy" id="162496"/>
    <lineage>
        <taxon>Bacteria</taxon>
        <taxon>Bacillati</taxon>
        <taxon>Actinomycetota</taxon>
        <taxon>Actinomycetes</taxon>
        <taxon>Micrococcales</taxon>
        <taxon>Micrococcaceae</taxon>
        <taxon>Glutamicibacter</taxon>
    </lineage>
</organism>
<dbReference type="EC" id="2.7.13.3" evidence="3"/>
<feature type="domain" description="Histidine kinase" evidence="13">
    <location>
        <begin position="454"/>
        <end position="557"/>
    </location>
</feature>
<dbReference type="GO" id="GO:0000155">
    <property type="term" value="F:phosphorelay sensor kinase activity"/>
    <property type="evidence" value="ECO:0007669"/>
    <property type="project" value="TreeGrafter"/>
</dbReference>
<keyword evidence="4" id="KW-1003">Cell membrane</keyword>
<feature type="transmembrane region" description="Helical" evidence="12">
    <location>
        <begin position="188"/>
        <end position="206"/>
    </location>
</feature>
<dbReference type="Proteomes" id="UP000307000">
    <property type="component" value="Chromosome"/>
</dbReference>
<dbReference type="InterPro" id="IPR004358">
    <property type="entry name" value="Sig_transdc_His_kin-like_C"/>
</dbReference>
<gene>
    <name evidence="14" type="ORF">GcLGCM259_0960</name>
</gene>
<keyword evidence="15" id="KW-1185">Reference proteome</keyword>
<evidence type="ECO:0000256" key="4">
    <source>
        <dbReference type="ARBA" id="ARBA00022475"/>
    </source>
</evidence>
<comment type="catalytic activity">
    <reaction evidence="1">
        <text>ATP + protein L-histidine = ADP + protein N-phospho-L-histidine.</text>
        <dbReference type="EC" id="2.7.13.3"/>
    </reaction>
</comment>
<evidence type="ECO:0000313" key="15">
    <source>
        <dbReference type="Proteomes" id="UP000307000"/>
    </source>
</evidence>
<dbReference type="InterPro" id="IPR036890">
    <property type="entry name" value="HATPase_C_sf"/>
</dbReference>
<keyword evidence="6 12" id="KW-0812">Transmembrane</keyword>
<dbReference type="RefSeq" id="WP_138178452.1">
    <property type="nucleotide sequence ID" value="NZ_CP034412.1"/>
</dbReference>
<dbReference type="AlphaFoldDB" id="A0A5B7WS99"/>
<evidence type="ECO:0000256" key="11">
    <source>
        <dbReference type="SAM" id="MobiDB-lite"/>
    </source>
</evidence>
<feature type="compositionally biased region" description="Low complexity" evidence="11">
    <location>
        <begin position="559"/>
        <end position="573"/>
    </location>
</feature>
<dbReference type="Pfam" id="PF02518">
    <property type="entry name" value="HATPase_c"/>
    <property type="match status" value="1"/>
</dbReference>
<evidence type="ECO:0000256" key="6">
    <source>
        <dbReference type="ARBA" id="ARBA00022692"/>
    </source>
</evidence>
<dbReference type="InterPro" id="IPR005467">
    <property type="entry name" value="His_kinase_dom"/>
</dbReference>